<proteinExistence type="predicted"/>
<organism evidence="1 2">
    <name type="scientific">Choristoneura fumiferana</name>
    <name type="common">Spruce budworm moth</name>
    <name type="synonym">Archips fumiferana</name>
    <dbReference type="NCBI Taxonomy" id="7141"/>
    <lineage>
        <taxon>Eukaryota</taxon>
        <taxon>Metazoa</taxon>
        <taxon>Ecdysozoa</taxon>
        <taxon>Arthropoda</taxon>
        <taxon>Hexapoda</taxon>
        <taxon>Insecta</taxon>
        <taxon>Pterygota</taxon>
        <taxon>Neoptera</taxon>
        <taxon>Endopterygota</taxon>
        <taxon>Lepidoptera</taxon>
        <taxon>Glossata</taxon>
        <taxon>Ditrysia</taxon>
        <taxon>Tortricoidea</taxon>
        <taxon>Tortricidae</taxon>
        <taxon>Tortricinae</taxon>
        <taxon>Choristoneura</taxon>
    </lineage>
</organism>
<keyword evidence="2" id="KW-1185">Reference proteome</keyword>
<dbReference type="Proteomes" id="UP001064048">
    <property type="component" value="Chromosome 11"/>
</dbReference>
<sequence length="258" mass="28910">MEELQLQFGVLFPQKEWVLFTESKDKLFPYAEENVQKFLESEWEKDDVKEAVVGLRKLALEDKDNKVDGVVEIPGEVSVSSHNLVNLSLNEATDGDSLRDKGKSLRVIVHTHICYWCPIPFQDASKDDQISGLVSSVKWLMSSDRKAGALKQLQGLIWKQGYDNGDIKGHVYDDVAAALEQWRSTEGQKVYIYSSGSVQAQKLLFGQSLAGDLLPRIDGHFDTAVGAKQEAASYTAIVEKLDAKPEEIFFLTDIVKDR</sequence>
<reference evidence="1 2" key="1">
    <citation type="journal article" date="2022" name="Genome Biol. Evol.">
        <title>The Spruce Budworm Genome: Reconstructing the Evolutionary History of Antifreeze Proteins.</title>
        <authorList>
            <person name="Beliveau C."/>
            <person name="Gagne P."/>
            <person name="Picq S."/>
            <person name="Vernygora O."/>
            <person name="Keeling C.I."/>
            <person name="Pinkney K."/>
            <person name="Doucet D."/>
            <person name="Wen F."/>
            <person name="Johnston J.S."/>
            <person name="Maaroufi H."/>
            <person name="Boyle B."/>
            <person name="Laroche J."/>
            <person name="Dewar K."/>
            <person name="Juretic N."/>
            <person name="Blackburn G."/>
            <person name="Nisole A."/>
            <person name="Brunet B."/>
            <person name="Brandao M."/>
            <person name="Lumley L."/>
            <person name="Duan J."/>
            <person name="Quan G."/>
            <person name="Lucarotti C.J."/>
            <person name="Roe A.D."/>
            <person name="Sperling F.A.H."/>
            <person name="Levesque R.C."/>
            <person name="Cusson M."/>
        </authorList>
    </citation>
    <scope>NUCLEOTIDE SEQUENCE [LARGE SCALE GENOMIC DNA]</scope>
    <source>
        <strain evidence="1">Glfc:IPQL:Cfum</strain>
    </source>
</reference>
<gene>
    <name evidence="1" type="ORF">MSG28_006947</name>
</gene>
<name>A0ACC0JLY8_CHOFU</name>
<evidence type="ECO:0000313" key="1">
    <source>
        <dbReference type="EMBL" id="KAI8425087.1"/>
    </source>
</evidence>
<accession>A0ACC0JLY8</accession>
<protein>
    <submittedName>
        <fullName evidence="1">Uncharacterized protein</fullName>
    </submittedName>
</protein>
<dbReference type="EMBL" id="CM046111">
    <property type="protein sequence ID" value="KAI8425087.1"/>
    <property type="molecule type" value="Genomic_DNA"/>
</dbReference>
<evidence type="ECO:0000313" key="2">
    <source>
        <dbReference type="Proteomes" id="UP001064048"/>
    </source>
</evidence>
<comment type="caution">
    <text evidence="1">The sequence shown here is derived from an EMBL/GenBank/DDBJ whole genome shotgun (WGS) entry which is preliminary data.</text>
</comment>